<accession>A0ABW5PJG2</accession>
<evidence type="ECO:0000259" key="4">
    <source>
        <dbReference type="Pfam" id="PF00892"/>
    </source>
</evidence>
<dbReference type="InterPro" id="IPR000620">
    <property type="entry name" value="EamA_dom"/>
</dbReference>
<keyword evidence="3" id="KW-0472">Membrane</keyword>
<protein>
    <submittedName>
        <fullName evidence="5">EamA family transporter</fullName>
    </submittedName>
</protein>
<feature type="transmembrane region" description="Helical" evidence="3">
    <location>
        <begin position="125"/>
        <end position="143"/>
    </location>
</feature>
<keyword evidence="3" id="KW-1133">Transmembrane helix</keyword>
<dbReference type="InterPro" id="IPR037185">
    <property type="entry name" value="EmrE-like"/>
</dbReference>
<keyword evidence="3" id="KW-0812">Transmembrane</keyword>
<name>A0ABW5PJG2_9BACL</name>
<dbReference type="Pfam" id="PF00892">
    <property type="entry name" value="EamA"/>
    <property type="match status" value="1"/>
</dbReference>
<dbReference type="RefSeq" id="WP_377606390.1">
    <property type="nucleotide sequence ID" value="NZ_JBHUME010000015.1"/>
</dbReference>
<feature type="transmembrane region" description="Helical" evidence="3">
    <location>
        <begin position="38"/>
        <end position="58"/>
    </location>
</feature>
<organism evidence="5 6">
    <name type="scientific">Paenibacillus gansuensis</name>
    <dbReference type="NCBI Taxonomy" id="306542"/>
    <lineage>
        <taxon>Bacteria</taxon>
        <taxon>Bacillati</taxon>
        <taxon>Bacillota</taxon>
        <taxon>Bacilli</taxon>
        <taxon>Bacillales</taxon>
        <taxon>Paenibacillaceae</taxon>
        <taxon>Paenibacillus</taxon>
    </lineage>
</organism>
<dbReference type="SUPFAM" id="SSF103481">
    <property type="entry name" value="Multidrug resistance efflux transporter EmrE"/>
    <property type="match status" value="1"/>
</dbReference>
<feature type="transmembrane region" description="Helical" evidence="3">
    <location>
        <begin position="6"/>
        <end position="26"/>
    </location>
</feature>
<dbReference type="PANTHER" id="PTHR22911">
    <property type="entry name" value="ACYL-MALONYL CONDENSING ENZYME-RELATED"/>
    <property type="match status" value="1"/>
</dbReference>
<proteinExistence type="inferred from homology"/>
<evidence type="ECO:0000256" key="3">
    <source>
        <dbReference type="SAM" id="Phobius"/>
    </source>
</evidence>
<dbReference type="PANTHER" id="PTHR22911:SF137">
    <property type="entry name" value="SOLUTE CARRIER FAMILY 35 MEMBER G2-RELATED"/>
    <property type="match status" value="1"/>
</dbReference>
<gene>
    <name evidence="5" type="ORF">ACFSUF_21345</name>
</gene>
<dbReference type="EMBL" id="JBHUME010000015">
    <property type="protein sequence ID" value="MFD2614965.1"/>
    <property type="molecule type" value="Genomic_DNA"/>
</dbReference>
<evidence type="ECO:0000256" key="1">
    <source>
        <dbReference type="ARBA" id="ARBA00004127"/>
    </source>
</evidence>
<dbReference type="Proteomes" id="UP001597541">
    <property type="component" value="Unassembled WGS sequence"/>
</dbReference>
<keyword evidence="6" id="KW-1185">Reference proteome</keyword>
<evidence type="ECO:0000313" key="5">
    <source>
        <dbReference type="EMBL" id="MFD2614965.1"/>
    </source>
</evidence>
<sequence length="144" mass="14971">MTSYLWLIYALLSAVTGALVAIFGKIGLQQLDSNVATAVRGVIMAVFLIGVIAVQGKLGMVPGLLANKKALTYVALSGIAGAVSWIFYFLAVQNGKVSQIVPVDRLSVVFAIGLAFVFLGERISAWGLLGAALMVAGAIMIALT</sequence>
<reference evidence="6" key="1">
    <citation type="journal article" date="2019" name="Int. J. Syst. Evol. Microbiol.">
        <title>The Global Catalogue of Microorganisms (GCM) 10K type strain sequencing project: providing services to taxonomists for standard genome sequencing and annotation.</title>
        <authorList>
            <consortium name="The Broad Institute Genomics Platform"/>
            <consortium name="The Broad Institute Genome Sequencing Center for Infectious Disease"/>
            <person name="Wu L."/>
            <person name="Ma J."/>
        </authorList>
    </citation>
    <scope>NUCLEOTIDE SEQUENCE [LARGE SCALE GENOMIC DNA]</scope>
    <source>
        <strain evidence="6">KCTC 3950</strain>
    </source>
</reference>
<comment type="similarity">
    <text evidence="2">Belongs to the EamA transporter family.</text>
</comment>
<dbReference type="Gene3D" id="1.10.3730.20">
    <property type="match status" value="1"/>
</dbReference>
<feature type="domain" description="EamA" evidence="4">
    <location>
        <begin position="5"/>
        <end position="142"/>
    </location>
</feature>
<evidence type="ECO:0000256" key="2">
    <source>
        <dbReference type="ARBA" id="ARBA00007362"/>
    </source>
</evidence>
<feature type="transmembrane region" description="Helical" evidence="3">
    <location>
        <begin position="103"/>
        <end position="119"/>
    </location>
</feature>
<comment type="caution">
    <text evidence="5">The sequence shown here is derived from an EMBL/GenBank/DDBJ whole genome shotgun (WGS) entry which is preliminary data.</text>
</comment>
<comment type="subcellular location">
    <subcellularLocation>
        <location evidence="1">Endomembrane system</location>
        <topology evidence="1">Multi-pass membrane protein</topology>
    </subcellularLocation>
</comment>
<feature type="transmembrane region" description="Helical" evidence="3">
    <location>
        <begin position="70"/>
        <end position="91"/>
    </location>
</feature>
<evidence type="ECO:0000313" key="6">
    <source>
        <dbReference type="Proteomes" id="UP001597541"/>
    </source>
</evidence>